<accession>A0AAU9P144</accession>
<dbReference type="Proteomes" id="UP001157418">
    <property type="component" value="Unassembled WGS sequence"/>
</dbReference>
<comment type="caution">
    <text evidence="1">The sequence shown here is derived from an EMBL/GenBank/DDBJ whole genome shotgun (WGS) entry which is preliminary data.</text>
</comment>
<proteinExistence type="predicted"/>
<organism evidence="1 2">
    <name type="scientific">Lactuca virosa</name>
    <dbReference type="NCBI Taxonomy" id="75947"/>
    <lineage>
        <taxon>Eukaryota</taxon>
        <taxon>Viridiplantae</taxon>
        <taxon>Streptophyta</taxon>
        <taxon>Embryophyta</taxon>
        <taxon>Tracheophyta</taxon>
        <taxon>Spermatophyta</taxon>
        <taxon>Magnoliopsida</taxon>
        <taxon>eudicotyledons</taxon>
        <taxon>Gunneridae</taxon>
        <taxon>Pentapetalae</taxon>
        <taxon>asterids</taxon>
        <taxon>campanulids</taxon>
        <taxon>Asterales</taxon>
        <taxon>Asteraceae</taxon>
        <taxon>Cichorioideae</taxon>
        <taxon>Cichorieae</taxon>
        <taxon>Lactucinae</taxon>
        <taxon>Lactuca</taxon>
    </lineage>
</organism>
<dbReference type="EMBL" id="CAKMRJ010005418">
    <property type="protein sequence ID" value="CAH1443415.1"/>
    <property type="molecule type" value="Genomic_DNA"/>
</dbReference>
<protein>
    <submittedName>
        <fullName evidence="1">Uncharacterized protein</fullName>
    </submittedName>
</protein>
<sequence>MGLSSYQLNDTKVKVSTNSQGSKNLPPCLVKYDSDVYLKRLCFAMMFAQANGLVFSSKLKGGDYIFTWDGDIGLENFDAEEKRGKGWVVHQSIFVTLCSECMGLCLAYDLIRMKTWSMDGVRTLLLGDALTVELTHEKIRVVDGQ</sequence>
<keyword evidence="2" id="KW-1185">Reference proteome</keyword>
<gene>
    <name evidence="1" type="ORF">LVIROSA_LOCUS29330</name>
</gene>
<reference evidence="1 2" key="1">
    <citation type="submission" date="2022-01" db="EMBL/GenBank/DDBJ databases">
        <authorList>
            <person name="Xiong W."/>
            <person name="Schranz E."/>
        </authorList>
    </citation>
    <scope>NUCLEOTIDE SEQUENCE [LARGE SCALE GENOMIC DNA]</scope>
</reference>
<evidence type="ECO:0000313" key="1">
    <source>
        <dbReference type="EMBL" id="CAH1443415.1"/>
    </source>
</evidence>
<dbReference type="AlphaFoldDB" id="A0AAU9P144"/>
<name>A0AAU9P144_9ASTR</name>
<evidence type="ECO:0000313" key="2">
    <source>
        <dbReference type="Proteomes" id="UP001157418"/>
    </source>
</evidence>